<evidence type="ECO:0000313" key="1">
    <source>
        <dbReference type="EMBL" id="EGX93015.1"/>
    </source>
</evidence>
<reference evidence="1 2" key="1">
    <citation type="journal article" date="2011" name="Genome Biol.">
        <title>Genome sequence of the insect pathogenic fungus Cordyceps militaris, a valued traditional Chinese medicine.</title>
        <authorList>
            <person name="Zheng P."/>
            <person name="Xia Y."/>
            <person name="Xiao G."/>
            <person name="Xiong C."/>
            <person name="Hu X."/>
            <person name="Zhang S."/>
            <person name="Zheng H."/>
            <person name="Huang Y."/>
            <person name="Zhou Y."/>
            <person name="Wang S."/>
            <person name="Zhao G.P."/>
            <person name="Liu X."/>
            <person name="St Leger R.J."/>
            <person name="Wang C."/>
        </authorList>
    </citation>
    <scope>NUCLEOTIDE SEQUENCE [LARGE SCALE GENOMIC DNA]</scope>
    <source>
        <strain evidence="1 2">CM01</strain>
    </source>
</reference>
<dbReference type="Proteomes" id="UP000001610">
    <property type="component" value="Unassembled WGS sequence"/>
</dbReference>
<dbReference type="HOGENOM" id="CLU_2722147_0_0_1"/>
<dbReference type="KEGG" id="cmt:CCM_04387"/>
<keyword evidence="2" id="KW-1185">Reference proteome</keyword>
<dbReference type="InParanoid" id="G3JEQ6"/>
<protein>
    <submittedName>
        <fullName evidence="1">Uncharacterized protein</fullName>
    </submittedName>
</protein>
<dbReference type="VEuPathDB" id="FungiDB:CCM_04387"/>
<evidence type="ECO:0000313" key="2">
    <source>
        <dbReference type="Proteomes" id="UP000001610"/>
    </source>
</evidence>
<dbReference type="AlphaFoldDB" id="G3JEQ6"/>
<accession>G3JEQ6</accession>
<sequence>MHPLYSRTSLCLHMIARGGGAVITLPGFALGFAGSAGTLTNEDIYGGEKRDGRPMVLFVLLPSSQTAAGDEG</sequence>
<dbReference type="GeneID" id="18166410"/>
<organism evidence="1 2">
    <name type="scientific">Cordyceps militaris (strain CM01)</name>
    <name type="common">Caterpillar fungus</name>
    <dbReference type="NCBI Taxonomy" id="983644"/>
    <lineage>
        <taxon>Eukaryota</taxon>
        <taxon>Fungi</taxon>
        <taxon>Dikarya</taxon>
        <taxon>Ascomycota</taxon>
        <taxon>Pezizomycotina</taxon>
        <taxon>Sordariomycetes</taxon>
        <taxon>Hypocreomycetidae</taxon>
        <taxon>Hypocreales</taxon>
        <taxon>Cordycipitaceae</taxon>
        <taxon>Cordyceps</taxon>
    </lineage>
</organism>
<proteinExistence type="predicted"/>
<gene>
    <name evidence="1" type="ORF">CCM_04387</name>
</gene>
<dbReference type="RefSeq" id="XP_006669598.1">
    <property type="nucleotide sequence ID" value="XM_006669535.1"/>
</dbReference>
<name>G3JEQ6_CORMM</name>
<dbReference type="EMBL" id="JH126401">
    <property type="protein sequence ID" value="EGX93015.1"/>
    <property type="molecule type" value="Genomic_DNA"/>
</dbReference>